<feature type="binding site" evidence="8">
    <location>
        <begin position="15"/>
        <end position="17"/>
    </location>
    <ligand>
        <name>shikimate</name>
        <dbReference type="ChEBI" id="CHEBI:36208"/>
    </ligand>
</feature>
<dbReference type="Proteomes" id="UP000010816">
    <property type="component" value="Chromosome"/>
</dbReference>
<comment type="subunit">
    <text evidence="8">Homodimer.</text>
</comment>
<dbReference type="InterPro" id="IPR013708">
    <property type="entry name" value="Shikimate_DH-bd_N"/>
</dbReference>
<dbReference type="GO" id="GO:0009073">
    <property type="term" value="P:aromatic amino acid family biosynthetic process"/>
    <property type="evidence" value="ECO:0007669"/>
    <property type="project" value="UniProtKB-KW"/>
</dbReference>
<evidence type="ECO:0000313" key="12">
    <source>
        <dbReference type="EMBL" id="AGA89009.1"/>
    </source>
</evidence>
<feature type="binding site" evidence="8">
    <location>
        <position position="217"/>
    </location>
    <ligand>
        <name>NADP(+)</name>
        <dbReference type="ChEBI" id="CHEBI:58349"/>
    </ligand>
</feature>
<gene>
    <name evidence="8" type="primary">aroE</name>
    <name evidence="12" type="ORF">Thimo_0134</name>
</gene>
<protein>
    <recommendedName>
        <fullName evidence="2 8">Shikimate dehydrogenase (NADP(+))</fullName>
        <shortName evidence="8">SDH</shortName>
        <ecNumber evidence="2 8">1.1.1.25</ecNumber>
    </recommendedName>
</protein>
<dbReference type="AlphaFoldDB" id="L0GUP0"/>
<feature type="domain" description="SDH C-terminal" evidence="11">
    <location>
        <begin position="241"/>
        <end position="271"/>
    </location>
</feature>
<dbReference type="GO" id="GO:0004764">
    <property type="term" value="F:shikimate 3-dehydrogenase (NADP+) activity"/>
    <property type="evidence" value="ECO:0007669"/>
    <property type="project" value="UniProtKB-UniRule"/>
</dbReference>
<dbReference type="NCBIfam" id="NF001310">
    <property type="entry name" value="PRK00258.1-2"/>
    <property type="match status" value="1"/>
</dbReference>
<comment type="pathway">
    <text evidence="1 8">Metabolic intermediate biosynthesis; chorismate biosynthesis; chorismate from D-erythrose 4-phosphate and phosphoenolpyruvate: step 4/7.</text>
</comment>
<feature type="binding site" evidence="8">
    <location>
        <begin position="128"/>
        <end position="132"/>
    </location>
    <ligand>
        <name>NADP(+)</name>
        <dbReference type="ChEBI" id="CHEBI:58349"/>
    </ligand>
</feature>
<dbReference type="NCBIfam" id="TIGR00507">
    <property type="entry name" value="aroE"/>
    <property type="match status" value="1"/>
</dbReference>
<evidence type="ECO:0000256" key="5">
    <source>
        <dbReference type="ARBA" id="ARBA00023002"/>
    </source>
</evidence>
<sequence length="276" mass="28455">MPSRYAVIGNPIEHSRSPAIHAAFARQTGQDLVYDRILGRLDDFAADVRRFFAAGGAGLNVTVPFKEQAWALADERTPRAETAGAVNTLIRLLDGRLRGDNTDGAGLVRDLAGNHGFTFAGRRVLLIGAGGAARGVLRPLLEAGVAELVVANRTAAKAETLAAAAAPFGSVRGGGLDGLAAGQGFDLIVNATSAGLSGALPALPAGCLSTGGWVYDLVYGPAAAPFLDWGRSQGAAVALDGLGMLVEQAAESFLLWRGVRPETAEVIAELRRATAC</sequence>
<dbReference type="InterPro" id="IPR011342">
    <property type="entry name" value="Shikimate_DH"/>
</dbReference>
<feature type="binding site" evidence="8">
    <location>
        <position position="62"/>
    </location>
    <ligand>
        <name>shikimate</name>
        <dbReference type="ChEBI" id="CHEBI:36208"/>
    </ligand>
</feature>
<comment type="caution">
    <text evidence="8">Lacks conserved residue(s) required for the propagation of feature annotation.</text>
</comment>
<dbReference type="HAMAP" id="MF_00222">
    <property type="entry name" value="Shikimate_DH_AroE"/>
    <property type="match status" value="1"/>
</dbReference>
<evidence type="ECO:0000256" key="6">
    <source>
        <dbReference type="ARBA" id="ARBA00023141"/>
    </source>
</evidence>
<feature type="binding site" evidence="8">
    <location>
        <position position="248"/>
    </location>
    <ligand>
        <name>shikimate</name>
        <dbReference type="ChEBI" id="CHEBI:36208"/>
    </ligand>
</feature>
<dbReference type="eggNOG" id="COG0169">
    <property type="taxonomic scope" value="Bacteria"/>
</dbReference>
<evidence type="ECO:0000259" key="11">
    <source>
        <dbReference type="Pfam" id="PF18317"/>
    </source>
</evidence>
<keyword evidence="4 8" id="KW-0521">NADP</keyword>
<evidence type="ECO:0000256" key="8">
    <source>
        <dbReference type="HAMAP-Rule" id="MF_00222"/>
    </source>
</evidence>
<dbReference type="FunFam" id="3.40.50.10860:FF:000006">
    <property type="entry name" value="Shikimate dehydrogenase (NADP(+))"/>
    <property type="match status" value="1"/>
</dbReference>
<dbReference type="PATRIC" id="fig|765912.4.peg.136"/>
<dbReference type="UniPathway" id="UPA00053">
    <property type="reaction ID" value="UER00087"/>
</dbReference>
<dbReference type="Pfam" id="PF18317">
    <property type="entry name" value="SDH_C"/>
    <property type="match status" value="1"/>
</dbReference>
<dbReference type="EC" id="1.1.1.25" evidence="2 8"/>
<dbReference type="GO" id="GO:0008652">
    <property type="term" value="P:amino acid biosynthetic process"/>
    <property type="evidence" value="ECO:0007669"/>
    <property type="project" value="UniProtKB-KW"/>
</dbReference>
<dbReference type="GO" id="GO:0019632">
    <property type="term" value="P:shikimate metabolic process"/>
    <property type="evidence" value="ECO:0007669"/>
    <property type="project" value="InterPro"/>
</dbReference>
<dbReference type="STRING" id="765912.Thimo_0134"/>
<proteinExistence type="inferred from homology"/>
<feature type="binding site" evidence="8">
    <location>
        <position position="103"/>
    </location>
    <ligand>
        <name>shikimate</name>
        <dbReference type="ChEBI" id="CHEBI:36208"/>
    </ligand>
</feature>
<accession>L0GUP0</accession>
<dbReference type="HOGENOM" id="CLU_044063_2_1_6"/>
<name>L0GUP0_9GAMM</name>
<evidence type="ECO:0000259" key="9">
    <source>
        <dbReference type="Pfam" id="PF01488"/>
    </source>
</evidence>
<feature type="binding site" evidence="8">
    <location>
        <position position="87"/>
    </location>
    <ligand>
        <name>shikimate</name>
        <dbReference type="ChEBI" id="CHEBI:36208"/>
    </ligand>
</feature>
<dbReference type="SUPFAM" id="SSF53223">
    <property type="entry name" value="Aminoacid dehydrogenase-like, N-terminal domain"/>
    <property type="match status" value="1"/>
</dbReference>
<dbReference type="Gene3D" id="3.40.50.720">
    <property type="entry name" value="NAD(P)-binding Rossmann-like Domain"/>
    <property type="match status" value="1"/>
</dbReference>
<feature type="domain" description="Shikimate dehydrogenase substrate binding N-terminal" evidence="10">
    <location>
        <begin position="7"/>
        <end position="89"/>
    </location>
</feature>
<dbReference type="InterPro" id="IPR036291">
    <property type="entry name" value="NAD(P)-bd_dom_sf"/>
</dbReference>
<dbReference type="PANTHER" id="PTHR21089">
    <property type="entry name" value="SHIKIMATE DEHYDROGENASE"/>
    <property type="match status" value="1"/>
</dbReference>
<dbReference type="InterPro" id="IPR006151">
    <property type="entry name" value="Shikm_DH/Glu-tRNA_Rdtase"/>
</dbReference>
<feature type="binding site" evidence="8">
    <location>
        <position position="241"/>
    </location>
    <ligand>
        <name>NADP(+)</name>
        <dbReference type="ChEBI" id="CHEBI:58349"/>
    </ligand>
</feature>
<comment type="catalytic activity">
    <reaction evidence="7 8">
        <text>shikimate + NADP(+) = 3-dehydroshikimate + NADPH + H(+)</text>
        <dbReference type="Rhea" id="RHEA:17737"/>
        <dbReference type="ChEBI" id="CHEBI:15378"/>
        <dbReference type="ChEBI" id="CHEBI:16630"/>
        <dbReference type="ChEBI" id="CHEBI:36208"/>
        <dbReference type="ChEBI" id="CHEBI:57783"/>
        <dbReference type="ChEBI" id="CHEBI:58349"/>
        <dbReference type="EC" id="1.1.1.25"/>
    </reaction>
</comment>
<keyword evidence="5 8" id="KW-0560">Oxidoreductase</keyword>
<reference evidence="12 13" key="1">
    <citation type="submission" date="2011-09" db="EMBL/GenBank/DDBJ databases">
        <title>Complete sequence of chromosome of Thioflavicoccus mobilis 8321.</title>
        <authorList>
            <consortium name="US DOE Joint Genome Institute"/>
            <person name="Lucas S."/>
            <person name="Han J."/>
            <person name="Lapidus A."/>
            <person name="Cheng J.-F."/>
            <person name="Goodwin L."/>
            <person name="Pitluck S."/>
            <person name="Peters L."/>
            <person name="Ovchinnikova G."/>
            <person name="Lu M."/>
            <person name="Detter J.C."/>
            <person name="Han C."/>
            <person name="Tapia R."/>
            <person name="Land M."/>
            <person name="Hauser L."/>
            <person name="Kyrpides N."/>
            <person name="Ivanova N."/>
            <person name="Pagani I."/>
            <person name="Vogl K."/>
            <person name="Liu Z."/>
            <person name="Imhoff J."/>
            <person name="Thiel V."/>
            <person name="Frigaard N.-U."/>
            <person name="Bryant D."/>
            <person name="Woyke T."/>
        </authorList>
    </citation>
    <scope>NUCLEOTIDE SEQUENCE [LARGE SCALE GENOMIC DNA]</scope>
    <source>
        <strain evidence="12 13">8321</strain>
    </source>
</reference>
<keyword evidence="6 8" id="KW-0057">Aromatic amino acid biosynthesis</keyword>
<comment type="function">
    <text evidence="8">Involved in the biosynthesis of the chorismate, which leads to the biosynthesis of aromatic amino acids. Catalyzes the reversible NADPH linked reduction of 3-dehydroshikimate (DHSA) to yield shikimate (SA).</text>
</comment>
<dbReference type="CDD" id="cd01065">
    <property type="entry name" value="NAD_bind_Shikimate_DH"/>
    <property type="match status" value="1"/>
</dbReference>
<dbReference type="GO" id="GO:0050661">
    <property type="term" value="F:NADP binding"/>
    <property type="evidence" value="ECO:0007669"/>
    <property type="project" value="InterPro"/>
</dbReference>
<evidence type="ECO:0000256" key="4">
    <source>
        <dbReference type="ARBA" id="ARBA00022857"/>
    </source>
</evidence>
<dbReference type="PANTHER" id="PTHR21089:SF1">
    <property type="entry name" value="BIFUNCTIONAL 3-DEHYDROQUINATE DEHYDRATASE_SHIKIMATE DEHYDROGENASE, CHLOROPLASTIC"/>
    <property type="match status" value="1"/>
</dbReference>
<dbReference type="Pfam" id="PF01488">
    <property type="entry name" value="Shikimate_DH"/>
    <property type="match status" value="1"/>
</dbReference>
<keyword evidence="3 8" id="KW-0028">Amino-acid biosynthesis</keyword>
<dbReference type="Gene3D" id="3.40.50.10860">
    <property type="entry name" value="Leucine Dehydrogenase, chain A, domain 1"/>
    <property type="match status" value="1"/>
</dbReference>
<evidence type="ECO:0000256" key="3">
    <source>
        <dbReference type="ARBA" id="ARBA00022605"/>
    </source>
</evidence>
<organism evidence="12 13">
    <name type="scientific">Thioflavicoccus mobilis 8321</name>
    <dbReference type="NCBI Taxonomy" id="765912"/>
    <lineage>
        <taxon>Bacteria</taxon>
        <taxon>Pseudomonadati</taxon>
        <taxon>Pseudomonadota</taxon>
        <taxon>Gammaproteobacteria</taxon>
        <taxon>Chromatiales</taxon>
        <taxon>Chromatiaceae</taxon>
        <taxon>Thioflavicoccus</taxon>
    </lineage>
</organism>
<dbReference type="RefSeq" id="WP_015279159.1">
    <property type="nucleotide sequence ID" value="NC_019940.1"/>
</dbReference>
<dbReference type="Pfam" id="PF08501">
    <property type="entry name" value="Shikimate_dh_N"/>
    <property type="match status" value="1"/>
</dbReference>
<evidence type="ECO:0000256" key="1">
    <source>
        <dbReference type="ARBA" id="ARBA00004871"/>
    </source>
</evidence>
<dbReference type="InterPro" id="IPR041121">
    <property type="entry name" value="SDH_C"/>
</dbReference>
<evidence type="ECO:0000259" key="10">
    <source>
        <dbReference type="Pfam" id="PF08501"/>
    </source>
</evidence>
<dbReference type="GO" id="GO:0005829">
    <property type="term" value="C:cytosol"/>
    <property type="evidence" value="ECO:0007669"/>
    <property type="project" value="TreeGrafter"/>
</dbReference>
<dbReference type="InterPro" id="IPR046346">
    <property type="entry name" value="Aminoacid_DH-like_N_sf"/>
</dbReference>
<dbReference type="InterPro" id="IPR022893">
    <property type="entry name" value="Shikimate_DH_fam"/>
</dbReference>
<dbReference type="SUPFAM" id="SSF51735">
    <property type="entry name" value="NAD(P)-binding Rossmann-fold domains"/>
    <property type="match status" value="1"/>
</dbReference>
<comment type="similarity">
    <text evidence="8">Belongs to the shikimate dehydrogenase family.</text>
</comment>
<evidence type="ECO:0000256" key="2">
    <source>
        <dbReference type="ARBA" id="ARBA00012962"/>
    </source>
</evidence>
<keyword evidence="13" id="KW-1185">Reference proteome</keyword>
<evidence type="ECO:0000256" key="7">
    <source>
        <dbReference type="ARBA" id="ARBA00049442"/>
    </source>
</evidence>
<dbReference type="OrthoDB" id="9776868at2"/>
<evidence type="ECO:0000313" key="13">
    <source>
        <dbReference type="Proteomes" id="UP000010816"/>
    </source>
</evidence>
<feature type="binding site" evidence="8">
    <location>
        <position position="219"/>
    </location>
    <ligand>
        <name>shikimate</name>
        <dbReference type="ChEBI" id="CHEBI:36208"/>
    </ligand>
</feature>
<dbReference type="KEGG" id="tmb:Thimo_0134"/>
<feature type="binding site" evidence="8">
    <location>
        <begin position="152"/>
        <end position="157"/>
    </location>
    <ligand>
        <name>NADP(+)</name>
        <dbReference type="ChEBI" id="CHEBI:58349"/>
    </ligand>
</feature>
<dbReference type="EMBL" id="CP003051">
    <property type="protein sequence ID" value="AGA89009.1"/>
    <property type="molecule type" value="Genomic_DNA"/>
</dbReference>
<feature type="active site" description="Proton acceptor" evidence="8">
    <location>
        <position position="66"/>
    </location>
</feature>
<feature type="domain" description="Quinate/shikimate 5-dehydrogenase/glutamyl-tRNA reductase" evidence="9">
    <location>
        <begin position="118"/>
        <end position="165"/>
    </location>
</feature>
<dbReference type="GO" id="GO:0009423">
    <property type="term" value="P:chorismate biosynthetic process"/>
    <property type="evidence" value="ECO:0007669"/>
    <property type="project" value="UniProtKB-UniRule"/>
</dbReference>